<accession>A0A6I4MHR8</accession>
<dbReference type="PANTHER" id="PTHR30137">
    <property type="entry name" value="LUCIFERASE-LIKE MONOOXYGENASE"/>
    <property type="match status" value="1"/>
</dbReference>
<evidence type="ECO:0000256" key="2">
    <source>
        <dbReference type="ARBA" id="ARBA00023033"/>
    </source>
</evidence>
<evidence type="ECO:0000313" key="4">
    <source>
        <dbReference type="EMBL" id="MWA03221.1"/>
    </source>
</evidence>
<dbReference type="GO" id="GO:0005829">
    <property type="term" value="C:cytosol"/>
    <property type="evidence" value="ECO:0007669"/>
    <property type="project" value="TreeGrafter"/>
</dbReference>
<dbReference type="InterPro" id="IPR036661">
    <property type="entry name" value="Luciferase-like_sf"/>
</dbReference>
<keyword evidence="5" id="KW-1185">Reference proteome</keyword>
<dbReference type="InterPro" id="IPR011251">
    <property type="entry name" value="Luciferase-like_dom"/>
</dbReference>
<protein>
    <submittedName>
        <fullName evidence="4">LLM class flavin-dependent oxidoreductase</fullName>
    </submittedName>
</protein>
<dbReference type="Pfam" id="PF00296">
    <property type="entry name" value="Bac_luciferase"/>
    <property type="match status" value="1"/>
</dbReference>
<dbReference type="GO" id="GO:0016705">
    <property type="term" value="F:oxidoreductase activity, acting on paired donors, with incorporation or reduction of molecular oxygen"/>
    <property type="evidence" value="ECO:0007669"/>
    <property type="project" value="InterPro"/>
</dbReference>
<dbReference type="Proteomes" id="UP000462055">
    <property type="component" value="Unassembled WGS sequence"/>
</dbReference>
<organism evidence="4 5">
    <name type="scientific">Actinomadura physcomitrii</name>
    <dbReference type="NCBI Taxonomy" id="2650748"/>
    <lineage>
        <taxon>Bacteria</taxon>
        <taxon>Bacillati</taxon>
        <taxon>Actinomycetota</taxon>
        <taxon>Actinomycetes</taxon>
        <taxon>Streptosporangiales</taxon>
        <taxon>Thermomonosporaceae</taxon>
        <taxon>Actinomadura</taxon>
    </lineage>
</organism>
<evidence type="ECO:0000313" key="5">
    <source>
        <dbReference type="Proteomes" id="UP000462055"/>
    </source>
</evidence>
<proteinExistence type="predicted"/>
<comment type="caution">
    <text evidence="4">The sequence shown here is derived from an EMBL/GenBank/DDBJ whole genome shotgun (WGS) entry which is preliminary data.</text>
</comment>
<sequence>MRAPVLGPESPAPRDLYRAALEQCAWAEERGFDAVYLAEHHGADDGYCPSPVTLAAAVAGRTARLELHFSALILPMHDPVRLAEDLAVLDLIAGPGRVHVYAGMGYRPHEYAMFGVDFADRVRVYETALDVLRRAWSGRPVMRDGQQITVTPMPATPGGPRLYVAGSARPSARRAVRMGLGYRPVSEELYRYYVEEAARAGLPDPGPFPAHGPGFLHVTEDPERDWPRLAPHLMHATNLYAQWATERGRDGENGYWRTNDGLEELKKDPSLWVVTPEECLRRCLALGTDWELRFHPLLGGLPIELSWAGLELFEAKVLPALAEAGRRPPAGK</sequence>
<feature type="domain" description="Luciferase-like" evidence="3">
    <location>
        <begin position="12"/>
        <end position="263"/>
    </location>
</feature>
<reference evidence="4" key="1">
    <citation type="submission" date="2019-12" db="EMBL/GenBank/DDBJ databases">
        <title>Actinomadura physcomitrii sp. nov., a novel actinomycete isolated from moss [Physcomitrium sphaericum (Ludw) Fuernr].</title>
        <authorList>
            <person name="Zhuang X."/>
        </authorList>
    </citation>
    <scope>NUCLEOTIDE SEQUENCE [LARGE SCALE GENOMIC DNA]</scope>
    <source>
        <strain evidence="4">LD22</strain>
    </source>
</reference>
<gene>
    <name evidence="4" type="ORF">F8568_023150</name>
</gene>
<dbReference type="InterPro" id="IPR050766">
    <property type="entry name" value="Bact_Lucif_Oxidored"/>
</dbReference>
<dbReference type="GO" id="GO:0004497">
    <property type="term" value="F:monooxygenase activity"/>
    <property type="evidence" value="ECO:0007669"/>
    <property type="project" value="UniProtKB-KW"/>
</dbReference>
<keyword evidence="1" id="KW-0560">Oxidoreductase</keyword>
<dbReference type="AlphaFoldDB" id="A0A6I4MHR8"/>
<evidence type="ECO:0000259" key="3">
    <source>
        <dbReference type="Pfam" id="PF00296"/>
    </source>
</evidence>
<name>A0A6I4MHR8_9ACTN</name>
<dbReference type="SUPFAM" id="SSF51679">
    <property type="entry name" value="Bacterial luciferase-like"/>
    <property type="match status" value="1"/>
</dbReference>
<evidence type="ECO:0000256" key="1">
    <source>
        <dbReference type="ARBA" id="ARBA00023002"/>
    </source>
</evidence>
<dbReference type="PANTHER" id="PTHR30137:SF8">
    <property type="entry name" value="BLR5498 PROTEIN"/>
    <property type="match status" value="1"/>
</dbReference>
<keyword evidence="2" id="KW-0503">Monooxygenase</keyword>
<dbReference type="EMBL" id="WBMS02000018">
    <property type="protein sequence ID" value="MWA03221.1"/>
    <property type="molecule type" value="Genomic_DNA"/>
</dbReference>
<dbReference type="Gene3D" id="3.20.20.30">
    <property type="entry name" value="Luciferase-like domain"/>
    <property type="match status" value="1"/>
</dbReference>